<keyword evidence="2" id="KW-1185">Reference proteome</keyword>
<proteinExistence type="predicted"/>
<name>A0A1I1JI19_9RHOB</name>
<dbReference type="EMBL" id="FOLG01000005">
    <property type="protein sequence ID" value="SFC45593.1"/>
    <property type="molecule type" value="Genomic_DNA"/>
</dbReference>
<accession>A0A1I1JI19</accession>
<reference evidence="1 2" key="1">
    <citation type="submission" date="2016-10" db="EMBL/GenBank/DDBJ databases">
        <authorList>
            <person name="de Groot N.N."/>
        </authorList>
    </citation>
    <scope>NUCLEOTIDE SEQUENCE [LARGE SCALE GENOMIC DNA]</scope>
    <source>
        <strain evidence="1 2">DSM 19548</strain>
    </source>
</reference>
<dbReference type="AlphaFoldDB" id="A0A1I1JI19"/>
<dbReference type="Proteomes" id="UP000198728">
    <property type="component" value="Unassembled WGS sequence"/>
</dbReference>
<protein>
    <submittedName>
        <fullName evidence="1">Uncharacterized protein</fullName>
    </submittedName>
</protein>
<gene>
    <name evidence="1" type="ORF">SAMN04488094_10542</name>
</gene>
<sequence length="219" mass="24182">MARADIQTNDHIQGKGTQDEPFDGWGYVAIKTVMDTLSFEKRSGLRAQIVSALEAAGFPNAKKLSAPDLAEVLGSVIRLRVDIKPARYPFGAGTSFLMVKLREKGMPAYKSFQKALQDVPGVIEWDHIPGRNADYLIRVVGKVGDPQMHHISACIGKMSNVQDVYAPPELTVAKSGVVDNFVPEDFLKFDLSNHPNPPRLHPWLDKADLDEAQLSLFSK</sequence>
<evidence type="ECO:0000313" key="1">
    <source>
        <dbReference type="EMBL" id="SFC45593.1"/>
    </source>
</evidence>
<organism evidence="1 2">
    <name type="scientific">Tropicimonas isoalkanivorans</name>
    <dbReference type="NCBI Taxonomy" id="441112"/>
    <lineage>
        <taxon>Bacteria</taxon>
        <taxon>Pseudomonadati</taxon>
        <taxon>Pseudomonadota</taxon>
        <taxon>Alphaproteobacteria</taxon>
        <taxon>Rhodobacterales</taxon>
        <taxon>Roseobacteraceae</taxon>
        <taxon>Tropicimonas</taxon>
    </lineage>
</organism>
<evidence type="ECO:0000313" key="2">
    <source>
        <dbReference type="Proteomes" id="UP000198728"/>
    </source>
</evidence>